<protein>
    <recommendedName>
        <fullName evidence="5">B box-type domain-containing protein</fullName>
    </recommendedName>
</protein>
<dbReference type="AlphaFoldDB" id="A0A9D4G7P2"/>
<dbReference type="InterPro" id="IPR000315">
    <property type="entry name" value="Znf_B-box"/>
</dbReference>
<keyword evidence="7" id="KW-1185">Reference proteome</keyword>
<dbReference type="SUPFAM" id="SSF101898">
    <property type="entry name" value="NHL repeat"/>
    <property type="match status" value="1"/>
</dbReference>
<dbReference type="GO" id="GO:0000209">
    <property type="term" value="P:protein polyubiquitination"/>
    <property type="evidence" value="ECO:0007669"/>
    <property type="project" value="TreeGrafter"/>
</dbReference>
<organism evidence="6 7">
    <name type="scientific">Dreissena polymorpha</name>
    <name type="common">Zebra mussel</name>
    <name type="synonym">Mytilus polymorpha</name>
    <dbReference type="NCBI Taxonomy" id="45954"/>
    <lineage>
        <taxon>Eukaryota</taxon>
        <taxon>Metazoa</taxon>
        <taxon>Spiralia</taxon>
        <taxon>Lophotrochozoa</taxon>
        <taxon>Mollusca</taxon>
        <taxon>Bivalvia</taxon>
        <taxon>Autobranchia</taxon>
        <taxon>Heteroconchia</taxon>
        <taxon>Euheterodonta</taxon>
        <taxon>Imparidentia</taxon>
        <taxon>Neoheterodontei</taxon>
        <taxon>Myida</taxon>
        <taxon>Dreissenoidea</taxon>
        <taxon>Dreissenidae</taxon>
        <taxon>Dreissena</taxon>
    </lineage>
</organism>
<evidence type="ECO:0000256" key="3">
    <source>
        <dbReference type="PROSITE-ProRule" id="PRU00504"/>
    </source>
</evidence>
<dbReference type="InterPro" id="IPR001258">
    <property type="entry name" value="NHL_repeat"/>
</dbReference>
<keyword evidence="2" id="KW-0479">Metal-binding</keyword>
<gene>
    <name evidence="6" type="ORF">DPMN_140408</name>
</gene>
<feature type="compositionally biased region" description="Basic and acidic residues" evidence="4">
    <location>
        <begin position="22"/>
        <end position="31"/>
    </location>
</feature>
<keyword evidence="1" id="KW-0677">Repeat</keyword>
<keyword evidence="2" id="KW-0862">Zinc</keyword>
<sequence length="577" mass="65763">MTSILNKSIEILTARTSNASNRKKERDKKVQDVTPPEHVVGRESAVTTTVDEIQAYTPYNKCEEHDGEPEELYCVQHSSMVCVVCRRLYHPKCKEILRVDEACANFCKGEAPDKCREHVRELLRKCHAVAREREWDLTDLDRKKADIINSLLHEKQTIVAKVEKLYENAKADLERLYTVERTEMKNHLLSLKQMSASLDERLKAVESKKASDSDLETFVAVQNARDKHKKMTSALVHIHDEAHKVFLKFHVSEMVETAMKCLHSLGELSLNTMEYAVIPKLNQADEPGLELSTLNRKPPEEHTIRKHVMDRTVTPAGEIFVRDREDAETCWITGMCILKDSTLIVVDNNNNRVKVIDPRGNIVNSFRLASPPFDIALINQAEAAFTLPDKKQVQVIRIVGRSDIKYGENIQFDFDCNGIGVLGDNIVLTSISEKCVRMVNQKGEVLWTAVTDDLGERIFEWPWYVATSSSFEKVYVSDRRKNTVTTLDQNGTLLNVRDIRGKGPRGLAVDDVGNMFMCHYMTDELEIISLDYPRDRKVLLTKVDGIKHPQSLAYDEEKGQILLSANNSDYVNVFQMK</sequence>
<comment type="caution">
    <text evidence="6">The sequence shown here is derived from an EMBL/GenBank/DDBJ whole genome shotgun (WGS) entry which is preliminary data.</text>
</comment>
<feature type="domain" description="B box-type" evidence="5">
    <location>
        <begin position="57"/>
        <end position="90"/>
    </location>
</feature>
<dbReference type="SUPFAM" id="SSF57845">
    <property type="entry name" value="B-box zinc-binding domain"/>
    <property type="match status" value="1"/>
</dbReference>
<evidence type="ECO:0000256" key="1">
    <source>
        <dbReference type="ARBA" id="ARBA00022737"/>
    </source>
</evidence>
<dbReference type="OrthoDB" id="6124272at2759"/>
<dbReference type="InterPro" id="IPR050952">
    <property type="entry name" value="TRIM-NHL_E3_ligases"/>
</dbReference>
<reference evidence="6" key="1">
    <citation type="journal article" date="2019" name="bioRxiv">
        <title>The Genome of the Zebra Mussel, Dreissena polymorpha: A Resource for Invasive Species Research.</title>
        <authorList>
            <person name="McCartney M.A."/>
            <person name="Auch B."/>
            <person name="Kono T."/>
            <person name="Mallez S."/>
            <person name="Zhang Y."/>
            <person name="Obille A."/>
            <person name="Becker A."/>
            <person name="Abrahante J.E."/>
            <person name="Garbe J."/>
            <person name="Badalamenti J.P."/>
            <person name="Herman A."/>
            <person name="Mangelson H."/>
            <person name="Liachko I."/>
            <person name="Sullivan S."/>
            <person name="Sone E.D."/>
            <person name="Koren S."/>
            <person name="Silverstein K.A.T."/>
            <person name="Beckman K.B."/>
            <person name="Gohl D.M."/>
        </authorList>
    </citation>
    <scope>NUCLEOTIDE SEQUENCE</scope>
    <source>
        <strain evidence="6">Duluth1</strain>
        <tissue evidence="6">Whole animal</tissue>
    </source>
</reference>
<feature type="region of interest" description="Disordered" evidence="4">
    <location>
        <begin position="16"/>
        <end position="35"/>
    </location>
</feature>
<dbReference type="PANTHER" id="PTHR24104">
    <property type="entry name" value="E3 UBIQUITIN-PROTEIN LIGASE NHLRC1-RELATED"/>
    <property type="match status" value="1"/>
</dbReference>
<dbReference type="InterPro" id="IPR011042">
    <property type="entry name" value="6-blade_b-propeller_TolB-like"/>
</dbReference>
<dbReference type="EMBL" id="JAIWYP010000006">
    <property type="protein sequence ID" value="KAH3811988.1"/>
    <property type="molecule type" value="Genomic_DNA"/>
</dbReference>
<dbReference type="PROSITE" id="PS51125">
    <property type="entry name" value="NHL"/>
    <property type="match status" value="1"/>
</dbReference>
<dbReference type="PANTHER" id="PTHR24104:SF25">
    <property type="entry name" value="PROTEIN LIN-41"/>
    <property type="match status" value="1"/>
</dbReference>
<dbReference type="GO" id="GO:0008270">
    <property type="term" value="F:zinc ion binding"/>
    <property type="evidence" value="ECO:0007669"/>
    <property type="project" value="UniProtKB-KW"/>
</dbReference>
<dbReference type="Proteomes" id="UP000828390">
    <property type="component" value="Unassembled WGS sequence"/>
</dbReference>
<evidence type="ECO:0000256" key="2">
    <source>
        <dbReference type="PROSITE-ProRule" id="PRU00024"/>
    </source>
</evidence>
<evidence type="ECO:0000256" key="4">
    <source>
        <dbReference type="SAM" id="MobiDB-lite"/>
    </source>
</evidence>
<evidence type="ECO:0000259" key="5">
    <source>
        <dbReference type="PROSITE" id="PS50119"/>
    </source>
</evidence>
<name>A0A9D4G7P2_DREPO</name>
<feature type="repeat" description="NHL" evidence="3">
    <location>
        <begin position="321"/>
        <end position="359"/>
    </location>
</feature>
<evidence type="ECO:0000313" key="6">
    <source>
        <dbReference type="EMBL" id="KAH3811988.1"/>
    </source>
</evidence>
<dbReference type="GO" id="GO:0043161">
    <property type="term" value="P:proteasome-mediated ubiquitin-dependent protein catabolic process"/>
    <property type="evidence" value="ECO:0007669"/>
    <property type="project" value="TreeGrafter"/>
</dbReference>
<dbReference type="Gene3D" id="2.120.10.30">
    <property type="entry name" value="TolB, C-terminal domain"/>
    <property type="match status" value="1"/>
</dbReference>
<evidence type="ECO:0000313" key="7">
    <source>
        <dbReference type="Proteomes" id="UP000828390"/>
    </source>
</evidence>
<accession>A0A9D4G7P2</accession>
<proteinExistence type="predicted"/>
<dbReference type="GO" id="GO:0061630">
    <property type="term" value="F:ubiquitin protein ligase activity"/>
    <property type="evidence" value="ECO:0007669"/>
    <property type="project" value="TreeGrafter"/>
</dbReference>
<reference evidence="6" key="2">
    <citation type="submission" date="2020-11" db="EMBL/GenBank/DDBJ databases">
        <authorList>
            <person name="McCartney M.A."/>
            <person name="Auch B."/>
            <person name="Kono T."/>
            <person name="Mallez S."/>
            <person name="Becker A."/>
            <person name="Gohl D.M."/>
            <person name="Silverstein K.A.T."/>
            <person name="Koren S."/>
            <person name="Bechman K.B."/>
            <person name="Herman A."/>
            <person name="Abrahante J.E."/>
            <person name="Garbe J."/>
        </authorList>
    </citation>
    <scope>NUCLEOTIDE SEQUENCE</scope>
    <source>
        <strain evidence="6">Duluth1</strain>
        <tissue evidence="6">Whole animal</tissue>
    </source>
</reference>
<keyword evidence="2" id="KW-0863">Zinc-finger</keyword>
<dbReference type="PROSITE" id="PS50119">
    <property type="entry name" value="ZF_BBOX"/>
    <property type="match status" value="1"/>
</dbReference>